<evidence type="ECO:0000313" key="1">
    <source>
        <dbReference type="EMBL" id="ENO18354.1"/>
    </source>
</evidence>
<dbReference type="EMBL" id="AQHZ01000015">
    <property type="protein sequence ID" value="ENO18354.1"/>
    <property type="molecule type" value="Genomic_DNA"/>
</dbReference>
<reference evidence="1 2" key="1">
    <citation type="submission" date="2013-03" db="EMBL/GenBank/DDBJ databases">
        <title>Reference genome for the Human Microbiome Project.</title>
        <authorList>
            <person name="Aqrawi P."/>
            <person name="Ayvaz T."/>
            <person name="Bess C."/>
            <person name="Blankenburg K."/>
            <person name="Coyle M."/>
            <person name="Deng J."/>
            <person name="Forbes L."/>
            <person name="Fowler G."/>
            <person name="Francisco L."/>
            <person name="Fu Q."/>
            <person name="Gibbs R."/>
            <person name="Gross S."/>
            <person name="Gubbala S."/>
            <person name="Hale W."/>
            <person name="Hemphill L."/>
            <person name="Highlander S."/>
            <person name="Hirani K."/>
            <person name="Jackson L."/>
            <person name="Jakkamsetti A."/>
            <person name="Javaid M."/>
            <person name="Jayaseelan J.C."/>
            <person name="Jiang H."/>
            <person name="Joshi V."/>
            <person name="Korchina V."/>
            <person name="Kovar C."/>
            <person name="Lara F."/>
            <person name="Lee S."/>
            <person name="Liu Y."/>
            <person name="Mata R."/>
            <person name="Mathew T."/>
            <person name="Munidasa M."/>
            <person name="Muzny D."/>
            <person name="Nazareth L."/>
            <person name="Ngo R."/>
            <person name="Nguyen L."/>
            <person name="Nguyen N."/>
            <person name="Okwuonu G."/>
            <person name="Ongeri F."/>
            <person name="Palculict T."/>
            <person name="Patil S."/>
            <person name="Petrosino J."/>
            <person name="Pham C."/>
            <person name="Pham P."/>
            <person name="Pu L.-L."/>
            <person name="Qin X."/>
            <person name="Qu J."/>
            <person name="Reid J."/>
            <person name="Ross M."/>
            <person name="Ruth R."/>
            <person name="Saada N."/>
            <person name="San Lucas F."/>
            <person name="Santibanez J."/>
            <person name="Shang Y."/>
            <person name="Simmons D."/>
            <person name="Song X.-Z."/>
            <person name="Tang L.-Y."/>
            <person name="Thornton R."/>
            <person name="Warren J."/>
            <person name="Weissenberger G."/>
            <person name="Wilczek-Boney K."/>
            <person name="Worley K."/>
            <person name="Youmans B."/>
            <person name="Zhang J."/>
            <person name="Zhang L."/>
            <person name="Zhao Z."/>
            <person name="Zhou C."/>
            <person name="Zhu D."/>
            <person name="Zhu Y."/>
        </authorList>
    </citation>
    <scope>NUCLEOTIDE SEQUENCE [LARGE SCALE GENOMIC DNA]</scope>
    <source>
        <strain evidence="1 2">F0333</strain>
    </source>
</reference>
<sequence length="52" mass="5909">MLIEPSPVSKRRGFRSTRSERSWRTVVILRVCASPRPIIASACLASVHGWMR</sequence>
<evidence type="ECO:0000313" key="2">
    <source>
        <dbReference type="Proteomes" id="UP000013015"/>
    </source>
</evidence>
<protein>
    <submittedName>
        <fullName evidence="1">Uncharacterized protein</fullName>
    </submittedName>
</protein>
<dbReference type="AlphaFoldDB" id="N6WDQ5"/>
<dbReference type="Proteomes" id="UP000013015">
    <property type="component" value="Unassembled WGS sequence"/>
</dbReference>
<comment type="caution">
    <text evidence="1">The sequence shown here is derived from an EMBL/GenBank/DDBJ whole genome shotgun (WGS) entry which is preliminary data.</text>
</comment>
<organism evidence="1 2">
    <name type="scientific">Schaalia cardiffensis F0333</name>
    <dbReference type="NCBI Taxonomy" id="888050"/>
    <lineage>
        <taxon>Bacteria</taxon>
        <taxon>Bacillati</taxon>
        <taxon>Actinomycetota</taxon>
        <taxon>Actinomycetes</taxon>
        <taxon>Actinomycetales</taxon>
        <taxon>Actinomycetaceae</taxon>
        <taxon>Schaalia</taxon>
    </lineage>
</organism>
<proteinExistence type="predicted"/>
<keyword evidence="2" id="KW-1185">Reference proteome</keyword>
<gene>
    <name evidence="1" type="ORF">HMPREF9004_0923</name>
</gene>
<name>N6WDQ5_9ACTO</name>
<accession>N6WDQ5</accession>
<dbReference type="HOGENOM" id="CLU_3075765_0_0_11"/>